<reference evidence="2 3" key="1">
    <citation type="journal article" date="2021" name="Commun. Biol.">
        <title>The genome of Shorea leprosula (Dipterocarpaceae) highlights the ecological relevance of drought in aseasonal tropical rainforests.</title>
        <authorList>
            <person name="Ng K.K.S."/>
            <person name="Kobayashi M.J."/>
            <person name="Fawcett J.A."/>
            <person name="Hatakeyama M."/>
            <person name="Paape T."/>
            <person name="Ng C.H."/>
            <person name="Ang C.C."/>
            <person name="Tnah L.H."/>
            <person name="Lee C.T."/>
            <person name="Nishiyama T."/>
            <person name="Sese J."/>
            <person name="O'Brien M.J."/>
            <person name="Copetti D."/>
            <person name="Mohd Noor M.I."/>
            <person name="Ong R.C."/>
            <person name="Putra M."/>
            <person name="Sireger I.Z."/>
            <person name="Indrioko S."/>
            <person name="Kosugi Y."/>
            <person name="Izuno A."/>
            <person name="Isagi Y."/>
            <person name="Lee S.L."/>
            <person name="Shimizu K.K."/>
        </authorList>
    </citation>
    <scope>NUCLEOTIDE SEQUENCE [LARGE SCALE GENOMIC DNA]</scope>
    <source>
        <strain evidence="2">214</strain>
    </source>
</reference>
<gene>
    <name evidence="2" type="ORF">SLEP1_g4895</name>
</gene>
<dbReference type="Proteomes" id="UP001054252">
    <property type="component" value="Unassembled WGS sequence"/>
</dbReference>
<keyword evidence="3" id="KW-1185">Reference proteome</keyword>
<organism evidence="2 3">
    <name type="scientific">Rubroshorea leprosula</name>
    <dbReference type="NCBI Taxonomy" id="152421"/>
    <lineage>
        <taxon>Eukaryota</taxon>
        <taxon>Viridiplantae</taxon>
        <taxon>Streptophyta</taxon>
        <taxon>Embryophyta</taxon>
        <taxon>Tracheophyta</taxon>
        <taxon>Spermatophyta</taxon>
        <taxon>Magnoliopsida</taxon>
        <taxon>eudicotyledons</taxon>
        <taxon>Gunneridae</taxon>
        <taxon>Pentapetalae</taxon>
        <taxon>rosids</taxon>
        <taxon>malvids</taxon>
        <taxon>Malvales</taxon>
        <taxon>Dipterocarpaceae</taxon>
        <taxon>Rubroshorea</taxon>
    </lineage>
</organism>
<feature type="transmembrane region" description="Helical" evidence="1">
    <location>
        <begin position="6"/>
        <end position="28"/>
    </location>
</feature>
<keyword evidence="1" id="KW-1133">Transmembrane helix</keyword>
<evidence type="ECO:0008006" key="4">
    <source>
        <dbReference type="Google" id="ProtNLM"/>
    </source>
</evidence>
<accession>A0AAV5HZ07</accession>
<keyword evidence="1" id="KW-0812">Transmembrane</keyword>
<proteinExistence type="predicted"/>
<evidence type="ECO:0000313" key="2">
    <source>
        <dbReference type="EMBL" id="GKU90958.1"/>
    </source>
</evidence>
<evidence type="ECO:0000313" key="3">
    <source>
        <dbReference type="Proteomes" id="UP001054252"/>
    </source>
</evidence>
<sequence length="60" mass="6676">MEKKGCGVVVRVMVVLMLVDVAIARIVTDQKLNKKVRRNMLTNSLGMTPPMGKVYQSTIN</sequence>
<dbReference type="AlphaFoldDB" id="A0AAV5HZ07"/>
<evidence type="ECO:0000256" key="1">
    <source>
        <dbReference type="SAM" id="Phobius"/>
    </source>
</evidence>
<keyword evidence="1" id="KW-0472">Membrane</keyword>
<comment type="caution">
    <text evidence="2">The sequence shown here is derived from an EMBL/GenBank/DDBJ whole genome shotgun (WGS) entry which is preliminary data.</text>
</comment>
<name>A0AAV5HZ07_9ROSI</name>
<protein>
    <recommendedName>
        <fullName evidence="4">Transmembrane protein</fullName>
    </recommendedName>
</protein>
<dbReference type="EMBL" id="BPVZ01000004">
    <property type="protein sequence ID" value="GKU90958.1"/>
    <property type="molecule type" value="Genomic_DNA"/>
</dbReference>